<dbReference type="AlphaFoldDB" id="A0A559JZV5"/>
<accession>A0A559JZV5</accession>
<evidence type="ECO:0000313" key="2">
    <source>
        <dbReference type="Proteomes" id="UP000317036"/>
    </source>
</evidence>
<dbReference type="EMBL" id="VNJI01000059">
    <property type="protein sequence ID" value="TVY05432.1"/>
    <property type="molecule type" value="Genomic_DNA"/>
</dbReference>
<organism evidence="1 2">
    <name type="scientific">Paenibacillus cremeus</name>
    <dbReference type="NCBI Taxonomy" id="2163881"/>
    <lineage>
        <taxon>Bacteria</taxon>
        <taxon>Bacillati</taxon>
        <taxon>Bacillota</taxon>
        <taxon>Bacilli</taxon>
        <taxon>Bacillales</taxon>
        <taxon>Paenibacillaceae</taxon>
        <taxon>Paenibacillus</taxon>
    </lineage>
</organism>
<sequence length="577" mass="64480">MAIDSKALLLRQLDQWHAEYSPEHKMVRKPFRTPGYHSTLKDVAYTHPTRDALVYALALLDSGVQEHVQRASEIIEKVIGLQDQNPESRTYGIWSWFLEEPLAMMAPPDWNWADFCGKRLVLAAQRHAGVLDSALQEQIRQALFCACGAIIKRDVGPGYTNIAIMGAFVTLLTGEVYGHQSYADYGLERLRKFSRYTKELGTFQEYNSPTYTIIAIEELSSIHTSVSHAEAKELSAELLDVAWRMLAEHFHVPSKQWSGPHSRSYSTVMTPASYSFLQLASRGALAMLAEEQLVYNLDWYGNDIQCPEPYLPAFREEVFLKTIRQPIAKDESGAALNTATTYLNGPLSLGTYSKDVMWNQRRNLLAYIAEGEDRFSYVHLRFLRDGYDYSSAVFTSVQEESEVLFGIGFCTNGGNTHIGLDPIDGTVDAADLRLRFEIGGSLERVEEEALADDAEAATVHIAGHAMTVRTLFAAFDGERPRWELTRDGQKLCLDYVVYSGSDSGSSERKTFDFRTMEQALLLFALRFSVGAGGPLDATAMISGTEALAESKTRSGAVLQLALPLKPGEKRDMMRPRT</sequence>
<dbReference type="OrthoDB" id="9813410at2"/>
<dbReference type="Proteomes" id="UP000317036">
    <property type="component" value="Unassembled WGS sequence"/>
</dbReference>
<protein>
    <submittedName>
        <fullName evidence="1">Uncharacterized protein</fullName>
    </submittedName>
</protein>
<reference evidence="1 2" key="1">
    <citation type="submission" date="2019-07" db="EMBL/GenBank/DDBJ databases">
        <authorList>
            <person name="Kim J."/>
        </authorList>
    </citation>
    <scope>NUCLEOTIDE SEQUENCE [LARGE SCALE GENOMIC DNA]</scope>
    <source>
        <strain evidence="1 2">JC52</strain>
    </source>
</reference>
<dbReference type="RefSeq" id="WP_144854084.1">
    <property type="nucleotide sequence ID" value="NZ_VNJI01000059.1"/>
</dbReference>
<dbReference type="PANTHER" id="PTHR40616:SF1">
    <property type="entry name" value="LINALOOL DEHYDRATASE_ISOMERASE DOMAIN-CONTAINING PROTEIN"/>
    <property type="match status" value="1"/>
</dbReference>
<proteinExistence type="predicted"/>
<dbReference type="PANTHER" id="PTHR40616">
    <property type="entry name" value="LINALOOL DEHYDRATASE_ISOMERASE DOMAIN-CONTAINING PROTEIN"/>
    <property type="match status" value="1"/>
</dbReference>
<keyword evidence="2" id="KW-1185">Reference proteome</keyword>
<comment type="caution">
    <text evidence="1">The sequence shown here is derived from an EMBL/GenBank/DDBJ whole genome shotgun (WGS) entry which is preliminary data.</text>
</comment>
<evidence type="ECO:0000313" key="1">
    <source>
        <dbReference type="EMBL" id="TVY05432.1"/>
    </source>
</evidence>
<gene>
    <name evidence="1" type="ORF">FPZ49_30395</name>
</gene>
<name>A0A559JZV5_9BACL</name>